<organism evidence="2 3">
    <name type="scientific">Pelomonas caseinilytica</name>
    <dbReference type="NCBI Taxonomy" id="2906763"/>
    <lineage>
        <taxon>Bacteria</taxon>
        <taxon>Pseudomonadati</taxon>
        <taxon>Pseudomonadota</taxon>
        <taxon>Betaproteobacteria</taxon>
        <taxon>Burkholderiales</taxon>
        <taxon>Sphaerotilaceae</taxon>
        <taxon>Roseateles</taxon>
    </lineage>
</organism>
<comment type="caution">
    <text evidence="2">The sequence shown here is derived from an EMBL/GenBank/DDBJ whole genome shotgun (WGS) entry which is preliminary data.</text>
</comment>
<accession>A0ABS8XBF8</accession>
<sequence length="127" mass="12647">MATNADTPFPTSSASPATSSAGGQSPATSQGSSASGNDAQAAGDMLNRVVQGAHSAIDRMAESAAPAVQKLQDGVSSASDAISQRAGDAREMGEEWAESLRATVRDHPLAALATALAVGVLVGRLAR</sequence>
<evidence type="ECO:0008006" key="4">
    <source>
        <dbReference type="Google" id="ProtNLM"/>
    </source>
</evidence>
<feature type="region of interest" description="Disordered" evidence="1">
    <location>
        <begin position="1"/>
        <end position="47"/>
    </location>
</feature>
<proteinExistence type="predicted"/>
<protein>
    <recommendedName>
        <fullName evidence="4">Membrane-anchored ribosome-binding protein, inhibits growth in stationary phase, ElaB/YqjD/DUF883 family</fullName>
    </recommendedName>
</protein>
<feature type="compositionally biased region" description="Low complexity" evidence="1">
    <location>
        <begin position="7"/>
        <end position="36"/>
    </location>
</feature>
<reference evidence="2 3" key="1">
    <citation type="submission" date="2021-12" db="EMBL/GenBank/DDBJ databases">
        <title>Genome seq of p7.</title>
        <authorList>
            <person name="Seo T."/>
        </authorList>
    </citation>
    <scope>NUCLEOTIDE SEQUENCE [LARGE SCALE GENOMIC DNA]</scope>
    <source>
        <strain evidence="2 3">P7</strain>
    </source>
</reference>
<evidence type="ECO:0000256" key="1">
    <source>
        <dbReference type="SAM" id="MobiDB-lite"/>
    </source>
</evidence>
<name>A0ABS8XBF8_9BURK</name>
<evidence type="ECO:0000313" key="2">
    <source>
        <dbReference type="EMBL" id="MCE4536307.1"/>
    </source>
</evidence>
<feature type="region of interest" description="Disordered" evidence="1">
    <location>
        <begin position="60"/>
        <end position="95"/>
    </location>
</feature>
<dbReference type="EMBL" id="JAJTWT010000001">
    <property type="protein sequence ID" value="MCE4536307.1"/>
    <property type="molecule type" value="Genomic_DNA"/>
</dbReference>
<keyword evidence="3" id="KW-1185">Reference proteome</keyword>
<dbReference type="Proteomes" id="UP001201463">
    <property type="component" value="Unassembled WGS sequence"/>
</dbReference>
<evidence type="ECO:0000313" key="3">
    <source>
        <dbReference type="Proteomes" id="UP001201463"/>
    </source>
</evidence>
<dbReference type="RefSeq" id="WP_233389458.1">
    <property type="nucleotide sequence ID" value="NZ_JAJTWT010000001.1"/>
</dbReference>
<gene>
    <name evidence="2" type="ORF">LXT12_03440</name>
</gene>